<accession>A0A834GSZ4</accession>
<organism evidence="2 3">
    <name type="scientific">Rhododendron simsii</name>
    <name type="common">Sims's rhododendron</name>
    <dbReference type="NCBI Taxonomy" id="118357"/>
    <lineage>
        <taxon>Eukaryota</taxon>
        <taxon>Viridiplantae</taxon>
        <taxon>Streptophyta</taxon>
        <taxon>Embryophyta</taxon>
        <taxon>Tracheophyta</taxon>
        <taxon>Spermatophyta</taxon>
        <taxon>Magnoliopsida</taxon>
        <taxon>eudicotyledons</taxon>
        <taxon>Gunneridae</taxon>
        <taxon>Pentapetalae</taxon>
        <taxon>asterids</taxon>
        <taxon>Ericales</taxon>
        <taxon>Ericaceae</taxon>
        <taxon>Ericoideae</taxon>
        <taxon>Rhodoreae</taxon>
        <taxon>Rhododendron</taxon>
    </lineage>
</organism>
<name>A0A834GSZ4_RHOSS</name>
<dbReference type="Proteomes" id="UP000626092">
    <property type="component" value="Unassembled WGS sequence"/>
</dbReference>
<reference evidence="2" key="1">
    <citation type="submission" date="2019-11" db="EMBL/GenBank/DDBJ databases">
        <authorList>
            <person name="Liu Y."/>
            <person name="Hou J."/>
            <person name="Li T.-Q."/>
            <person name="Guan C.-H."/>
            <person name="Wu X."/>
            <person name="Wu H.-Z."/>
            <person name="Ling F."/>
            <person name="Zhang R."/>
            <person name="Shi X.-G."/>
            <person name="Ren J.-P."/>
            <person name="Chen E.-F."/>
            <person name="Sun J.-M."/>
        </authorList>
    </citation>
    <scope>NUCLEOTIDE SEQUENCE</scope>
    <source>
        <strain evidence="2">Adult_tree_wgs_1</strain>
        <tissue evidence="2">Leaves</tissue>
    </source>
</reference>
<keyword evidence="3" id="KW-1185">Reference proteome</keyword>
<evidence type="ECO:0000313" key="3">
    <source>
        <dbReference type="Proteomes" id="UP000626092"/>
    </source>
</evidence>
<sequence length="146" mass="16449">MKKRILHPGKQSDFNMNRERHVPDKLAETSYLTERMTRDLTPSQVGPKKARVSVGKKISKMSDRNSDLEPTILRKSGTQKNPVWKKRNSRMFRQHGMDHSALVKCIWDEIKAGVSSWRNVLVSAGNQDCCVALGLNPAIFAKASCA</sequence>
<dbReference type="AlphaFoldDB" id="A0A834GSZ4"/>
<comment type="caution">
    <text evidence="2">The sequence shown here is derived from an EMBL/GenBank/DDBJ whole genome shotgun (WGS) entry which is preliminary data.</text>
</comment>
<evidence type="ECO:0000313" key="2">
    <source>
        <dbReference type="EMBL" id="KAF7139302.1"/>
    </source>
</evidence>
<feature type="region of interest" description="Disordered" evidence="1">
    <location>
        <begin position="40"/>
        <end position="70"/>
    </location>
</feature>
<evidence type="ECO:0000256" key="1">
    <source>
        <dbReference type="SAM" id="MobiDB-lite"/>
    </source>
</evidence>
<protein>
    <submittedName>
        <fullName evidence="2">Uncharacterized protein</fullName>
    </submittedName>
</protein>
<dbReference type="EMBL" id="WJXA01000007">
    <property type="protein sequence ID" value="KAF7139302.1"/>
    <property type="molecule type" value="Genomic_DNA"/>
</dbReference>
<proteinExistence type="predicted"/>
<gene>
    <name evidence="2" type="ORF">RHSIM_Rhsim07G0000600</name>
</gene>